<dbReference type="EMBL" id="OY731406">
    <property type="protein sequence ID" value="CAJ1973316.1"/>
    <property type="molecule type" value="Genomic_DNA"/>
</dbReference>
<dbReference type="InterPro" id="IPR010608">
    <property type="entry name" value="DUF1195"/>
</dbReference>
<evidence type="ECO:0000313" key="2">
    <source>
        <dbReference type="EMBL" id="CAJ1973316.1"/>
    </source>
</evidence>
<accession>A0AA86SV05</accession>
<keyword evidence="1" id="KW-0472">Membrane</keyword>
<keyword evidence="3" id="KW-1185">Reference proteome</keyword>
<dbReference type="PANTHER" id="PTHR34358:SF7">
    <property type="entry name" value="SUGAR TRANSPORTER"/>
    <property type="match status" value="1"/>
</dbReference>
<sequence length="182" mass="20392">MTKRGNQCHDADSGNAKRKRHLLFWVLAAVILVALCSIFAASITLKWSSTNNLDFDSTILEDLDEVEEREKVVREMWDVYSRSHANAVGLPKFWEEAFEAAYEELVSDVGGVRDGAVSEIAKMSLRSLPRQFNPVSSNSNQHFVLTNSVHTYILLLLLPFVIYAGIGTTLNPRGEVDEKALH</sequence>
<dbReference type="Pfam" id="PF06708">
    <property type="entry name" value="DUF1195"/>
    <property type="match status" value="1"/>
</dbReference>
<evidence type="ECO:0000313" key="3">
    <source>
        <dbReference type="Proteomes" id="UP001189624"/>
    </source>
</evidence>
<keyword evidence="1" id="KW-0812">Transmembrane</keyword>
<dbReference type="Gramene" id="rna-AYBTSS11_LOCUS25376">
    <property type="protein sequence ID" value="CAJ1973316.1"/>
    <property type="gene ID" value="gene-AYBTSS11_LOCUS25376"/>
</dbReference>
<name>A0AA86SV05_9FABA</name>
<gene>
    <name evidence="2" type="ORF">AYBTSS11_LOCUS25376</name>
</gene>
<feature type="transmembrane region" description="Helical" evidence="1">
    <location>
        <begin position="21"/>
        <end position="45"/>
    </location>
</feature>
<dbReference type="PANTHER" id="PTHR34358">
    <property type="entry name" value="OS03G0411600 PROTEIN"/>
    <property type="match status" value="1"/>
</dbReference>
<reference evidence="2" key="1">
    <citation type="submission" date="2023-10" db="EMBL/GenBank/DDBJ databases">
        <authorList>
            <person name="Domelevo Entfellner J.-B."/>
        </authorList>
    </citation>
    <scope>NUCLEOTIDE SEQUENCE</scope>
</reference>
<protein>
    <submittedName>
        <fullName evidence="2">Uncharacterized protein</fullName>
    </submittedName>
</protein>
<dbReference type="AlphaFoldDB" id="A0AA86SV05"/>
<organism evidence="2 3">
    <name type="scientific">Sphenostylis stenocarpa</name>
    <dbReference type="NCBI Taxonomy" id="92480"/>
    <lineage>
        <taxon>Eukaryota</taxon>
        <taxon>Viridiplantae</taxon>
        <taxon>Streptophyta</taxon>
        <taxon>Embryophyta</taxon>
        <taxon>Tracheophyta</taxon>
        <taxon>Spermatophyta</taxon>
        <taxon>Magnoliopsida</taxon>
        <taxon>eudicotyledons</taxon>
        <taxon>Gunneridae</taxon>
        <taxon>Pentapetalae</taxon>
        <taxon>rosids</taxon>
        <taxon>fabids</taxon>
        <taxon>Fabales</taxon>
        <taxon>Fabaceae</taxon>
        <taxon>Papilionoideae</taxon>
        <taxon>50 kb inversion clade</taxon>
        <taxon>NPAAA clade</taxon>
        <taxon>indigoferoid/millettioid clade</taxon>
        <taxon>Phaseoleae</taxon>
        <taxon>Sphenostylis</taxon>
    </lineage>
</organism>
<proteinExistence type="predicted"/>
<dbReference type="Proteomes" id="UP001189624">
    <property type="component" value="Chromosome 9"/>
</dbReference>
<feature type="transmembrane region" description="Helical" evidence="1">
    <location>
        <begin position="149"/>
        <end position="170"/>
    </location>
</feature>
<keyword evidence="1" id="KW-1133">Transmembrane helix</keyword>
<evidence type="ECO:0000256" key="1">
    <source>
        <dbReference type="SAM" id="Phobius"/>
    </source>
</evidence>